<dbReference type="OrthoDB" id="9803529at2"/>
<dbReference type="InterPro" id="IPR037284">
    <property type="entry name" value="SUF_FeS_clus_asmbl_SufBD_sf"/>
</dbReference>
<feature type="domain" description="SUF system FeS cluster assembly SufBD core" evidence="1">
    <location>
        <begin position="89"/>
        <end position="317"/>
    </location>
</feature>
<organism evidence="2 3">
    <name type="scientific">Helcococcus ovis</name>
    <dbReference type="NCBI Taxonomy" id="72026"/>
    <lineage>
        <taxon>Bacteria</taxon>
        <taxon>Bacillati</taxon>
        <taxon>Bacillota</taxon>
        <taxon>Tissierellia</taxon>
        <taxon>Tissierellales</taxon>
        <taxon>Peptoniphilaceae</taxon>
        <taxon>Helcococcus</taxon>
    </lineage>
</organism>
<dbReference type="SUPFAM" id="SSF101960">
    <property type="entry name" value="Stabilizer of iron transporter SufD"/>
    <property type="match status" value="1"/>
</dbReference>
<name>A0A4R9C4R6_9FIRM</name>
<dbReference type="InterPro" id="IPR055346">
    <property type="entry name" value="Fe-S_cluster_assembly_SufBD"/>
</dbReference>
<dbReference type="Proteomes" id="UP000297454">
    <property type="component" value="Unassembled WGS sequence"/>
</dbReference>
<keyword evidence="3" id="KW-1185">Reference proteome</keyword>
<dbReference type="Pfam" id="PF01458">
    <property type="entry name" value="SUFBD_core"/>
    <property type="match status" value="1"/>
</dbReference>
<gene>
    <name evidence="2" type="ORF">EQF91_02925</name>
</gene>
<dbReference type="EMBL" id="SCFR01000007">
    <property type="protein sequence ID" value="TFF66721.1"/>
    <property type="molecule type" value="Genomic_DNA"/>
</dbReference>
<proteinExistence type="predicted"/>
<evidence type="ECO:0000313" key="3">
    <source>
        <dbReference type="Proteomes" id="UP000297454"/>
    </source>
</evidence>
<accession>A0A4R9C4R6</accession>
<reference evidence="2 3" key="1">
    <citation type="submission" date="2019-01" db="EMBL/GenBank/DDBJ databases">
        <title>Draft Genome Sequences of Helcococcus ovis Strains Isolated from the Uterus and Vagina of Dairy Cows with Metritis.</title>
        <authorList>
            <person name="Cunha F."/>
            <person name="Jeon S.J."/>
            <person name="Kutzer P."/>
            <person name="Galvao K.N."/>
        </authorList>
    </citation>
    <scope>NUCLEOTIDE SEQUENCE [LARGE SCALE GENOMIC DNA]</scope>
    <source>
        <strain evidence="2 3">KG-37</strain>
    </source>
</reference>
<dbReference type="InterPro" id="IPR000825">
    <property type="entry name" value="SUF_FeS_clus_asmbl_SufBD_core"/>
</dbReference>
<sequence length="345" mass="39618">MRTEVNIIPEITWRFTEANSRIIDLNEVEYKQYSDSANEKISDEFNKIFVNKKYGVSREVLELNQKLKNYEKFYVLDENTCLEENFYFDENNNFLSDQHGIFAKENTDSTLIFDYKSSEDVETFKNSVFKIKAEKNSNLKIVIIQRLSNFSKSFLSIVSDIDEGANVHLVHIELGAKESYANYRAILGSEKAHADIKTAYFVNEDRYLDLGYEITHLGRKTTSDMVINGVLKDFAKKRFAGTLDFKKGCTLAQGNEEEFVTLLDPTVKNWAIPLLLAREDDIVGNHAASAGRIDKDMLFYITSRGFDSEAAKRIIIESKLKPIFDLIGNEKISEELLEELRKGIN</sequence>
<dbReference type="AlphaFoldDB" id="A0A4R9C4R6"/>
<comment type="caution">
    <text evidence="2">The sequence shown here is derived from an EMBL/GenBank/DDBJ whole genome shotgun (WGS) entry which is preliminary data.</text>
</comment>
<dbReference type="RefSeq" id="WP_134710259.1">
    <property type="nucleotide sequence ID" value="NZ_CP119081.1"/>
</dbReference>
<dbReference type="GeneID" id="97030412"/>
<dbReference type="PANTHER" id="PTHR43575">
    <property type="entry name" value="PROTEIN ABCI7, CHLOROPLASTIC"/>
    <property type="match status" value="1"/>
</dbReference>
<protein>
    <submittedName>
        <fullName evidence="2">SufD family Fe-S cluster assembly protein</fullName>
    </submittedName>
</protein>
<evidence type="ECO:0000259" key="1">
    <source>
        <dbReference type="Pfam" id="PF01458"/>
    </source>
</evidence>
<evidence type="ECO:0000313" key="2">
    <source>
        <dbReference type="EMBL" id="TFF66721.1"/>
    </source>
</evidence>
<dbReference type="PANTHER" id="PTHR43575:SF1">
    <property type="entry name" value="PROTEIN ABCI7, CHLOROPLASTIC"/>
    <property type="match status" value="1"/>
</dbReference>
<dbReference type="GO" id="GO:0016226">
    <property type="term" value="P:iron-sulfur cluster assembly"/>
    <property type="evidence" value="ECO:0007669"/>
    <property type="project" value="InterPro"/>
</dbReference>